<feature type="non-terminal residue" evidence="1">
    <location>
        <position position="92"/>
    </location>
</feature>
<dbReference type="Proteomes" id="UP000054560">
    <property type="component" value="Unassembled WGS sequence"/>
</dbReference>
<feature type="non-terminal residue" evidence="1">
    <location>
        <position position="1"/>
    </location>
</feature>
<name>A0A0L0FBP8_9EUKA</name>
<reference evidence="1 2" key="1">
    <citation type="submission" date="2011-02" db="EMBL/GenBank/DDBJ databases">
        <title>The Genome Sequence of Sphaeroforma arctica JP610.</title>
        <authorList>
            <consortium name="The Broad Institute Genome Sequencing Platform"/>
            <person name="Russ C."/>
            <person name="Cuomo C."/>
            <person name="Young S.K."/>
            <person name="Zeng Q."/>
            <person name="Gargeya S."/>
            <person name="Alvarado L."/>
            <person name="Berlin A."/>
            <person name="Chapman S.B."/>
            <person name="Chen Z."/>
            <person name="Freedman E."/>
            <person name="Gellesch M."/>
            <person name="Goldberg J."/>
            <person name="Griggs A."/>
            <person name="Gujja S."/>
            <person name="Heilman E."/>
            <person name="Heiman D."/>
            <person name="Howarth C."/>
            <person name="Mehta T."/>
            <person name="Neiman D."/>
            <person name="Pearson M."/>
            <person name="Roberts A."/>
            <person name="Saif S."/>
            <person name="Shea T."/>
            <person name="Shenoy N."/>
            <person name="Sisk P."/>
            <person name="Stolte C."/>
            <person name="Sykes S."/>
            <person name="White J."/>
            <person name="Yandava C."/>
            <person name="Burger G."/>
            <person name="Gray M.W."/>
            <person name="Holland P.W.H."/>
            <person name="King N."/>
            <person name="Lang F.B.F."/>
            <person name="Roger A.J."/>
            <person name="Ruiz-Trillo I."/>
            <person name="Haas B."/>
            <person name="Nusbaum C."/>
            <person name="Birren B."/>
        </authorList>
    </citation>
    <scope>NUCLEOTIDE SEQUENCE [LARGE SCALE GENOMIC DNA]</scope>
    <source>
        <strain evidence="1 2">JP610</strain>
    </source>
</reference>
<gene>
    <name evidence="1" type="ORF">SARC_13934</name>
</gene>
<organism evidence="1 2">
    <name type="scientific">Sphaeroforma arctica JP610</name>
    <dbReference type="NCBI Taxonomy" id="667725"/>
    <lineage>
        <taxon>Eukaryota</taxon>
        <taxon>Ichthyosporea</taxon>
        <taxon>Ichthyophonida</taxon>
        <taxon>Sphaeroforma</taxon>
    </lineage>
</organism>
<accession>A0A0L0FBP8</accession>
<protein>
    <submittedName>
        <fullName evidence="1">Uncharacterized protein</fullName>
    </submittedName>
</protein>
<dbReference type="EMBL" id="KQ245528">
    <property type="protein sequence ID" value="KNC73508.1"/>
    <property type="molecule type" value="Genomic_DNA"/>
</dbReference>
<proteinExistence type="predicted"/>
<keyword evidence="2" id="KW-1185">Reference proteome</keyword>
<dbReference type="RefSeq" id="XP_014147410.1">
    <property type="nucleotide sequence ID" value="XM_014291935.1"/>
</dbReference>
<evidence type="ECO:0000313" key="2">
    <source>
        <dbReference type="Proteomes" id="UP000054560"/>
    </source>
</evidence>
<dbReference type="AlphaFoldDB" id="A0A0L0FBP8"/>
<evidence type="ECO:0000313" key="1">
    <source>
        <dbReference type="EMBL" id="KNC73508.1"/>
    </source>
</evidence>
<sequence>ELIKSHIHSIGLLPSPPHANTKAHSNPTFRDVLVNVERVQGTYSATRSFVRFFTELLKQPPRVPSRLSKVIKPTDTAELLTSEVVPKMYLRM</sequence>
<dbReference type="GeneID" id="25914438"/>